<gene>
    <name evidence="8" type="ORF">RV04_GL001368</name>
</gene>
<dbReference type="InterPro" id="IPR008454">
    <property type="entry name" value="Collagen-bd_Cna-like_B-typ_dom"/>
</dbReference>
<evidence type="ECO:0000313" key="9">
    <source>
        <dbReference type="Proteomes" id="UP000182077"/>
    </source>
</evidence>
<dbReference type="CDD" id="cd00222">
    <property type="entry name" value="CollagenBindB"/>
    <property type="match status" value="4"/>
</dbReference>
<feature type="compositionally biased region" description="Polar residues" evidence="5">
    <location>
        <begin position="364"/>
        <end position="375"/>
    </location>
</feature>
<evidence type="ECO:0000259" key="7">
    <source>
        <dbReference type="PROSITE" id="PS50847"/>
    </source>
</evidence>
<evidence type="ECO:0000256" key="5">
    <source>
        <dbReference type="SAM" id="MobiDB-lite"/>
    </source>
</evidence>
<accession>A0A1L8TQ06</accession>
<dbReference type="PROSITE" id="PS50847">
    <property type="entry name" value="GRAM_POS_ANCHORING"/>
    <property type="match status" value="1"/>
</dbReference>
<evidence type="ECO:0000256" key="6">
    <source>
        <dbReference type="SAM" id="Phobius"/>
    </source>
</evidence>
<dbReference type="NCBIfam" id="TIGR01167">
    <property type="entry name" value="LPXTG_anchor"/>
    <property type="match status" value="1"/>
</dbReference>
<dbReference type="Proteomes" id="UP000182077">
    <property type="component" value="Unassembled WGS sequence"/>
</dbReference>
<evidence type="ECO:0000256" key="1">
    <source>
        <dbReference type="ARBA" id="ARBA00022512"/>
    </source>
</evidence>
<keyword evidence="6" id="KW-0812">Transmembrane</keyword>
<dbReference type="Pfam" id="PF00746">
    <property type="entry name" value="Gram_pos_anchor"/>
    <property type="match status" value="1"/>
</dbReference>
<keyword evidence="4" id="KW-0572">Peptidoglycan-anchor</keyword>
<keyword evidence="6" id="KW-1133">Transmembrane helix</keyword>
<reference evidence="8 9" key="1">
    <citation type="submission" date="2014-12" db="EMBL/GenBank/DDBJ databases">
        <title>Draft genome sequences of 29 type strains of Enterococci.</title>
        <authorList>
            <person name="Zhong Z."/>
            <person name="Sun Z."/>
            <person name="Liu W."/>
            <person name="Zhang W."/>
            <person name="Zhang H."/>
        </authorList>
    </citation>
    <scope>NUCLEOTIDE SEQUENCE [LARGE SCALE GENOMIC DNA]</scope>
    <source>
        <strain evidence="8 9">DSM 17122</strain>
    </source>
</reference>
<dbReference type="InterPro" id="IPR019931">
    <property type="entry name" value="LPXTG_anchor"/>
</dbReference>
<feature type="compositionally biased region" description="Polar residues" evidence="5">
    <location>
        <begin position="383"/>
        <end position="412"/>
    </location>
</feature>
<keyword evidence="3" id="KW-0732">Signal</keyword>
<feature type="region of interest" description="Disordered" evidence="5">
    <location>
        <begin position="364"/>
        <end position="412"/>
    </location>
</feature>
<protein>
    <submittedName>
        <fullName evidence="8">Collagen Binding Protein</fullName>
    </submittedName>
</protein>
<evidence type="ECO:0000256" key="4">
    <source>
        <dbReference type="ARBA" id="ARBA00023088"/>
    </source>
</evidence>
<comment type="caution">
    <text evidence="8">The sequence shown here is derived from an EMBL/GenBank/DDBJ whole genome shotgun (WGS) entry which is preliminary data.</text>
</comment>
<sequence>MTLIKGKKVWKDGNNQDGKRPNSIIVNLLADGVQIDAKEVTAQDDWAYSFDNLPKYNTGKIIDYTVSENTVPEYQSAIEGTTITNTYVPKVIDINVKKEWRDTNNQDGIRPESIDVQLYAHDKKIGRPVTLTEENGWTHTWENLPEKEDGKTIEYSVKEVSDVPGYESGLKQENKTDIVITNTHIPEVTKIAGKKMWNDHQDREGKRPEKITINLLADGFKVDSQEVTAQDNWTYSFNNLPKYKAGKLIQYTVTENTVPDYSTHIDGTTITNEYTPGKTSITVTKAWDDNNNQDGIRPDSISVQFYANGKKVGKVVELNEKNNWTVTKEDLKEKEAGKMIEYTVKEVGKVEGYEVSINNDNKGNIILTNTHTPEQTPKKDDNNSTPSLNTKESSTNSPVSGSKTVEGTKNLPSTGEKNNNWLIIIGSILILLVAVYLWIKRKK</sequence>
<dbReference type="Pfam" id="PF05738">
    <property type="entry name" value="Cna_B"/>
    <property type="match status" value="4"/>
</dbReference>
<feature type="transmembrane region" description="Helical" evidence="6">
    <location>
        <begin position="421"/>
        <end position="439"/>
    </location>
</feature>
<evidence type="ECO:0000313" key="8">
    <source>
        <dbReference type="EMBL" id="OJG46202.1"/>
    </source>
</evidence>
<dbReference type="Gene3D" id="2.60.40.1140">
    <property type="entry name" value="Collagen-binding surface protein Cna, B-type domain"/>
    <property type="match status" value="4"/>
</dbReference>
<feature type="domain" description="Gram-positive cocci surface proteins LPxTG" evidence="7">
    <location>
        <begin position="411"/>
        <end position="443"/>
    </location>
</feature>
<name>A0A1L8TQ06_9ENTE</name>
<proteinExistence type="predicted"/>
<organism evidence="8 9">
    <name type="scientific">Enterococcus hermanniensis</name>
    <dbReference type="NCBI Taxonomy" id="249189"/>
    <lineage>
        <taxon>Bacteria</taxon>
        <taxon>Bacillati</taxon>
        <taxon>Bacillota</taxon>
        <taxon>Bacilli</taxon>
        <taxon>Lactobacillales</taxon>
        <taxon>Enterococcaceae</taxon>
        <taxon>Enterococcus</taxon>
    </lineage>
</organism>
<dbReference type="EMBL" id="JXKQ01000003">
    <property type="protein sequence ID" value="OJG46202.1"/>
    <property type="molecule type" value="Genomic_DNA"/>
</dbReference>
<dbReference type="OrthoDB" id="1744455at2"/>
<dbReference type="SUPFAM" id="SSF49478">
    <property type="entry name" value="Cna protein B-type domain"/>
    <property type="match status" value="4"/>
</dbReference>
<keyword evidence="8" id="KW-0176">Collagen</keyword>
<keyword evidence="1" id="KW-0134">Cell wall</keyword>
<dbReference type="RefSeq" id="WP_071857293.1">
    <property type="nucleotide sequence ID" value="NZ_JBHSHK010000001.1"/>
</dbReference>
<evidence type="ECO:0000256" key="3">
    <source>
        <dbReference type="ARBA" id="ARBA00022729"/>
    </source>
</evidence>
<dbReference type="AlphaFoldDB" id="A0A1L8TQ06"/>
<keyword evidence="6" id="KW-0472">Membrane</keyword>
<dbReference type="STRING" id="249189.RV04_GL001368"/>
<keyword evidence="9" id="KW-1185">Reference proteome</keyword>
<keyword evidence="2" id="KW-0964">Secreted</keyword>
<evidence type="ECO:0000256" key="2">
    <source>
        <dbReference type="ARBA" id="ARBA00022525"/>
    </source>
</evidence>